<evidence type="ECO:0000256" key="3">
    <source>
        <dbReference type="PROSITE-ProRule" id="PRU10133"/>
    </source>
</evidence>
<accession>A0A137P3K0</accession>
<dbReference type="InterPro" id="IPR016135">
    <property type="entry name" value="UBQ-conjugating_enzyme/RWD"/>
</dbReference>
<dbReference type="PANTHER" id="PTHR24067">
    <property type="entry name" value="UBIQUITIN-CONJUGATING ENZYME E2"/>
    <property type="match status" value="1"/>
</dbReference>
<dbReference type="AlphaFoldDB" id="A0A137P3K0"/>
<keyword evidence="1" id="KW-0808">Transferase</keyword>
<name>A0A137P3K0_CONC2</name>
<gene>
    <name evidence="6" type="ORF">CONCODRAFT_95140</name>
</gene>
<dbReference type="Gene3D" id="3.10.110.10">
    <property type="entry name" value="Ubiquitin Conjugating Enzyme"/>
    <property type="match status" value="1"/>
</dbReference>
<evidence type="ECO:0000259" key="5">
    <source>
        <dbReference type="PROSITE" id="PS50127"/>
    </source>
</evidence>
<dbReference type="GO" id="GO:0005524">
    <property type="term" value="F:ATP binding"/>
    <property type="evidence" value="ECO:0007669"/>
    <property type="project" value="UniProtKB-UniRule"/>
</dbReference>
<keyword evidence="4" id="KW-0547">Nucleotide-binding</keyword>
<feature type="non-terminal residue" evidence="6">
    <location>
        <position position="146"/>
    </location>
</feature>
<dbReference type="PROSITE" id="PS00183">
    <property type="entry name" value="UBC_1"/>
    <property type="match status" value="1"/>
</dbReference>
<evidence type="ECO:0000256" key="4">
    <source>
        <dbReference type="RuleBase" id="RU362109"/>
    </source>
</evidence>
<keyword evidence="4" id="KW-0067">ATP-binding</keyword>
<dbReference type="Proteomes" id="UP000070444">
    <property type="component" value="Unassembled WGS sequence"/>
</dbReference>
<reference evidence="6 7" key="1">
    <citation type="journal article" date="2015" name="Genome Biol. Evol.">
        <title>Phylogenomic analyses indicate that early fungi evolved digesting cell walls of algal ancestors of land plants.</title>
        <authorList>
            <person name="Chang Y."/>
            <person name="Wang S."/>
            <person name="Sekimoto S."/>
            <person name="Aerts A.L."/>
            <person name="Choi C."/>
            <person name="Clum A."/>
            <person name="LaButti K.M."/>
            <person name="Lindquist E.A."/>
            <person name="Yee Ngan C."/>
            <person name="Ohm R.A."/>
            <person name="Salamov A.A."/>
            <person name="Grigoriev I.V."/>
            <person name="Spatafora J.W."/>
            <person name="Berbee M.L."/>
        </authorList>
    </citation>
    <scope>NUCLEOTIDE SEQUENCE [LARGE SCALE GENOMIC DNA]</scope>
    <source>
        <strain evidence="6 7">NRRL 28638</strain>
    </source>
</reference>
<dbReference type="PROSITE" id="PS50127">
    <property type="entry name" value="UBC_2"/>
    <property type="match status" value="1"/>
</dbReference>
<keyword evidence="7" id="KW-1185">Reference proteome</keyword>
<feature type="active site" description="Glycyl thioester intermediate" evidence="3">
    <location>
        <position position="89"/>
    </location>
</feature>
<comment type="similarity">
    <text evidence="4">Belongs to the ubiquitin-conjugating enzyme family.</text>
</comment>
<dbReference type="InterPro" id="IPR000608">
    <property type="entry name" value="UBC"/>
</dbReference>
<dbReference type="STRING" id="796925.A0A137P3K0"/>
<evidence type="ECO:0000256" key="2">
    <source>
        <dbReference type="ARBA" id="ARBA00022786"/>
    </source>
</evidence>
<feature type="domain" description="UBC core" evidence="5">
    <location>
        <begin position="5"/>
        <end position="146"/>
    </location>
</feature>
<protein>
    <submittedName>
        <fullName evidence="6">Ubiquitin-conjugating enzyme</fullName>
    </submittedName>
</protein>
<proteinExistence type="inferred from homology"/>
<organism evidence="6 7">
    <name type="scientific">Conidiobolus coronatus (strain ATCC 28846 / CBS 209.66 / NRRL 28638)</name>
    <name type="common">Delacroixia coronata</name>
    <dbReference type="NCBI Taxonomy" id="796925"/>
    <lineage>
        <taxon>Eukaryota</taxon>
        <taxon>Fungi</taxon>
        <taxon>Fungi incertae sedis</taxon>
        <taxon>Zoopagomycota</taxon>
        <taxon>Entomophthoromycotina</taxon>
        <taxon>Entomophthoromycetes</taxon>
        <taxon>Entomophthorales</taxon>
        <taxon>Ancylistaceae</taxon>
        <taxon>Conidiobolus</taxon>
    </lineage>
</organism>
<dbReference type="SMART" id="SM00212">
    <property type="entry name" value="UBCc"/>
    <property type="match status" value="1"/>
</dbReference>
<sequence length="146" mass="16415">MATKFNIKRVVKELKDLELDPPAGIICYSKDDSLKDLEARIKGPPDTPYSEGEFKLKITLPNNYPLSPPSIIFETPIYHPNIDESGVICLDILKKGNSGKWTPVQTLSTVLISLTVLLSEPNPDDPLRKEVADIFRRNPIQFRKLA</sequence>
<dbReference type="EMBL" id="KQ964533">
    <property type="protein sequence ID" value="KXN69474.1"/>
    <property type="molecule type" value="Genomic_DNA"/>
</dbReference>
<dbReference type="SUPFAM" id="SSF54495">
    <property type="entry name" value="UBC-like"/>
    <property type="match status" value="1"/>
</dbReference>
<dbReference type="Pfam" id="PF00179">
    <property type="entry name" value="UQ_con"/>
    <property type="match status" value="1"/>
</dbReference>
<keyword evidence="2 4" id="KW-0833">Ubl conjugation pathway</keyword>
<evidence type="ECO:0000256" key="1">
    <source>
        <dbReference type="ARBA" id="ARBA00022679"/>
    </source>
</evidence>
<evidence type="ECO:0000313" key="6">
    <source>
        <dbReference type="EMBL" id="KXN69474.1"/>
    </source>
</evidence>
<dbReference type="InterPro" id="IPR023313">
    <property type="entry name" value="UBQ-conjugating_AS"/>
</dbReference>
<dbReference type="OrthoDB" id="9978460at2759"/>
<dbReference type="GO" id="GO:0016740">
    <property type="term" value="F:transferase activity"/>
    <property type="evidence" value="ECO:0007669"/>
    <property type="project" value="UniProtKB-KW"/>
</dbReference>
<evidence type="ECO:0000313" key="7">
    <source>
        <dbReference type="Proteomes" id="UP000070444"/>
    </source>
</evidence>
<dbReference type="InterPro" id="IPR050113">
    <property type="entry name" value="Ub_conjugating_enzyme"/>
</dbReference>